<dbReference type="STRING" id="4072.A0A2G2ZB76"/>
<organism evidence="8 9">
    <name type="scientific">Capsicum annuum</name>
    <name type="common">Capsicum pepper</name>
    <dbReference type="NCBI Taxonomy" id="4072"/>
    <lineage>
        <taxon>Eukaryota</taxon>
        <taxon>Viridiplantae</taxon>
        <taxon>Streptophyta</taxon>
        <taxon>Embryophyta</taxon>
        <taxon>Tracheophyta</taxon>
        <taxon>Spermatophyta</taxon>
        <taxon>Magnoliopsida</taxon>
        <taxon>eudicotyledons</taxon>
        <taxon>Gunneridae</taxon>
        <taxon>Pentapetalae</taxon>
        <taxon>asterids</taxon>
        <taxon>lamiids</taxon>
        <taxon>Solanales</taxon>
        <taxon>Solanaceae</taxon>
        <taxon>Solanoideae</taxon>
        <taxon>Capsiceae</taxon>
        <taxon>Capsicum</taxon>
    </lineage>
</organism>
<dbReference type="GO" id="GO:0006508">
    <property type="term" value="P:proteolysis"/>
    <property type="evidence" value="ECO:0007669"/>
    <property type="project" value="UniProtKB-KW"/>
</dbReference>
<keyword evidence="3" id="KW-0732">Signal</keyword>
<dbReference type="OMA" id="EANTEYR"/>
<keyword evidence="5" id="KW-0720">Serine protease</keyword>
<accession>A0A2G2ZB76</accession>
<evidence type="ECO:0000259" key="7">
    <source>
        <dbReference type="Pfam" id="PF00082"/>
    </source>
</evidence>
<gene>
    <name evidence="8" type="ORF">T459_17308</name>
</gene>
<reference evidence="8 9" key="1">
    <citation type="journal article" date="2014" name="Nat. Genet.">
        <title>Genome sequence of the hot pepper provides insights into the evolution of pungency in Capsicum species.</title>
        <authorList>
            <person name="Kim S."/>
            <person name="Park M."/>
            <person name="Yeom S.I."/>
            <person name="Kim Y.M."/>
            <person name="Lee J.M."/>
            <person name="Lee H.A."/>
            <person name="Seo E."/>
            <person name="Choi J."/>
            <person name="Cheong K."/>
            <person name="Kim K.T."/>
            <person name="Jung K."/>
            <person name="Lee G.W."/>
            <person name="Oh S.K."/>
            <person name="Bae C."/>
            <person name="Kim S.B."/>
            <person name="Lee H.Y."/>
            <person name="Kim S.Y."/>
            <person name="Kim M.S."/>
            <person name="Kang B.C."/>
            <person name="Jo Y.D."/>
            <person name="Yang H.B."/>
            <person name="Jeong H.J."/>
            <person name="Kang W.H."/>
            <person name="Kwon J.K."/>
            <person name="Shin C."/>
            <person name="Lim J.Y."/>
            <person name="Park J.H."/>
            <person name="Huh J.H."/>
            <person name="Kim J.S."/>
            <person name="Kim B.D."/>
            <person name="Cohen O."/>
            <person name="Paran I."/>
            <person name="Suh M.C."/>
            <person name="Lee S.B."/>
            <person name="Kim Y.K."/>
            <person name="Shin Y."/>
            <person name="Noh S.J."/>
            <person name="Park J."/>
            <person name="Seo Y.S."/>
            <person name="Kwon S.Y."/>
            <person name="Kim H.A."/>
            <person name="Park J.M."/>
            <person name="Kim H.J."/>
            <person name="Choi S.B."/>
            <person name="Bosland P.W."/>
            <person name="Reeves G."/>
            <person name="Jo S.H."/>
            <person name="Lee B.W."/>
            <person name="Cho H.T."/>
            <person name="Choi H.S."/>
            <person name="Lee M.S."/>
            <person name="Yu Y."/>
            <person name="Do Choi Y."/>
            <person name="Park B.S."/>
            <person name="van Deynze A."/>
            <person name="Ashrafi H."/>
            <person name="Hill T."/>
            <person name="Kim W.T."/>
            <person name="Pai H.S."/>
            <person name="Ahn H.K."/>
            <person name="Yeam I."/>
            <person name="Giovannoni J.J."/>
            <person name="Rose J.K."/>
            <person name="Sorensen I."/>
            <person name="Lee S.J."/>
            <person name="Kim R.W."/>
            <person name="Choi I.Y."/>
            <person name="Choi B.S."/>
            <person name="Lim J.S."/>
            <person name="Lee Y.H."/>
            <person name="Choi D."/>
        </authorList>
    </citation>
    <scope>NUCLEOTIDE SEQUENCE [LARGE SCALE GENOMIC DNA]</scope>
    <source>
        <strain evidence="9">cv. CM334</strain>
    </source>
</reference>
<protein>
    <recommendedName>
        <fullName evidence="7">Peptidase S8/S53 domain-containing protein</fullName>
    </recommendedName>
</protein>
<evidence type="ECO:0000256" key="3">
    <source>
        <dbReference type="ARBA" id="ARBA00022729"/>
    </source>
</evidence>
<proteinExistence type="inferred from homology"/>
<keyword evidence="2" id="KW-0645">Protease</keyword>
<evidence type="ECO:0000256" key="4">
    <source>
        <dbReference type="ARBA" id="ARBA00022801"/>
    </source>
</evidence>
<evidence type="ECO:0000313" key="9">
    <source>
        <dbReference type="Proteomes" id="UP000222542"/>
    </source>
</evidence>
<feature type="domain" description="Peptidase S8/S53" evidence="7">
    <location>
        <begin position="28"/>
        <end position="199"/>
    </location>
</feature>
<dbReference type="GO" id="GO:0004252">
    <property type="term" value="F:serine-type endopeptidase activity"/>
    <property type="evidence" value="ECO:0007669"/>
    <property type="project" value="InterPro"/>
</dbReference>
<dbReference type="Proteomes" id="UP000222542">
    <property type="component" value="Unassembled WGS sequence"/>
</dbReference>
<dbReference type="SUPFAM" id="SSF52743">
    <property type="entry name" value="Subtilisin-like"/>
    <property type="match status" value="1"/>
</dbReference>
<dbReference type="PRINTS" id="PR00723">
    <property type="entry name" value="SUBTILISIN"/>
</dbReference>
<dbReference type="Gene3D" id="3.40.50.200">
    <property type="entry name" value="Peptidase S8/S53 domain"/>
    <property type="match status" value="1"/>
</dbReference>
<keyword evidence="4" id="KW-0378">Hydrolase</keyword>
<comment type="similarity">
    <text evidence="1 6">Belongs to the peptidase S8 family.</text>
</comment>
<comment type="caution">
    <text evidence="6">Lacks conserved residue(s) required for the propagation of feature annotation.</text>
</comment>
<dbReference type="InterPro" id="IPR045051">
    <property type="entry name" value="SBT"/>
</dbReference>
<reference evidence="8 9" key="2">
    <citation type="journal article" date="2017" name="Genome Biol.">
        <title>New reference genome sequences of hot pepper reveal the massive evolution of plant disease-resistance genes by retroduplication.</title>
        <authorList>
            <person name="Kim S."/>
            <person name="Park J."/>
            <person name="Yeom S.I."/>
            <person name="Kim Y.M."/>
            <person name="Seo E."/>
            <person name="Kim K.T."/>
            <person name="Kim M.S."/>
            <person name="Lee J.M."/>
            <person name="Cheong K."/>
            <person name="Shin H.S."/>
            <person name="Kim S.B."/>
            <person name="Han K."/>
            <person name="Lee J."/>
            <person name="Park M."/>
            <person name="Lee H.A."/>
            <person name="Lee H.Y."/>
            <person name="Lee Y."/>
            <person name="Oh S."/>
            <person name="Lee J.H."/>
            <person name="Choi E."/>
            <person name="Choi E."/>
            <person name="Lee S.E."/>
            <person name="Jeon J."/>
            <person name="Kim H."/>
            <person name="Choi G."/>
            <person name="Song H."/>
            <person name="Lee J."/>
            <person name="Lee S.C."/>
            <person name="Kwon J.K."/>
            <person name="Lee H.Y."/>
            <person name="Koo N."/>
            <person name="Hong Y."/>
            <person name="Kim R.W."/>
            <person name="Kang W.H."/>
            <person name="Huh J.H."/>
            <person name="Kang B.C."/>
            <person name="Yang T.J."/>
            <person name="Lee Y.H."/>
            <person name="Bennetzen J.L."/>
            <person name="Choi D."/>
        </authorList>
    </citation>
    <scope>NUCLEOTIDE SEQUENCE [LARGE SCALE GENOMIC DNA]</scope>
    <source>
        <strain evidence="9">cv. CM334</strain>
    </source>
</reference>
<dbReference type="AlphaFoldDB" id="A0A2G2ZB76"/>
<dbReference type="InterPro" id="IPR015500">
    <property type="entry name" value="Peptidase_S8_subtilisin-rel"/>
</dbReference>
<dbReference type="PANTHER" id="PTHR10795">
    <property type="entry name" value="PROPROTEIN CONVERTASE SUBTILISIN/KEXIN"/>
    <property type="match status" value="1"/>
</dbReference>
<dbReference type="PROSITE" id="PS51892">
    <property type="entry name" value="SUBTILASE"/>
    <property type="match status" value="1"/>
</dbReference>
<evidence type="ECO:0000313" key="8">
    <source>
        <dbReference type="EMBL" id="PHT79256.1"/>
    </source>
</evidence>
<evidence type="ECO:0000256" key="2">
    <source>
        <dbReference type="ARBA" id="ARBA00022670"/>
    </source>
</evidence>
<evidence type="ECO:0000256" key="1">
    <source>
        <dbReference type="ARBA" id="ARBA00011073"/>
    </source>
</evidence>
<dbReference type="EMBL" id="AYRZ02000006">
    <property type="protein sequence ID" value="PHT79256.1"/>
    <property type="molecule type" value="Genomic_DNA"/>
</dbReference>
<dbReference type="InterPro" id="IPR036852">
    <property type="entry name" value="Peptidase_S8/S53_dom_sf"/>
</dbReference>
<dbReference type="Gramene" id="PHT79256">
    <property type="protein sequence ID" value="PHT79256"/>
    <property type="gene ID" value="T459_17308"/>
</dbReference>
<evidence type="ECO:0000256" key="6">
    <source>
        <dbReference type="PROSITE-ProRule" id="PRU01240"/>
    </source>
</evidence>
<name>A0A2G2ZB76_CAPAN</name>
<evidence type="ECO:0000256" key="5">
    <source>
        <dbReference type="ARBA" id="ARBA00022825"/>
    </source>
</evidence>
<keyword evidence="9" id="KW-1185">Reference proteome</keyword>
<dbReference type="Pfam" id="PF00082">
    <property type="entry name" value="Peptidase_S8"/>
    <property type="match status" value="1"/>
</dbReference>
<comment type="caution">
    <text evidence="8">The sequence shown here is derived from an EMBL/GenBank/DDBJ whole genome shotgun (WGS) entry which is preliminary data.</text>
</comment>
<dbReference type="InterPro" id="IPR000209">
    <property type="entry name" value="Peptidase_S8/S53_dom"/>
</dbReference>
<sequence length="235" mass="25173">MLALHTTHTSNFLGLQQNGGVWQESNYGRSVIIRLLDSGITSDHPSFHDNNMPPLPAKWKGKCEFTGSVTCNNKLIGARNLLGSGSSDPPFDYTGHGTHTSSMAAGNFVDRANIFGNANGSLAGIAPFAHIAMYKVCTEGGCEEADMVAAIEVAIHDGVDVISGSIGGFHRSFHGDYITVGSFATMRNGIIVVTFARNSFQADKTLTEAIATLDPMLNVGIEKSLVTFFSRKRIF</sequence>